<name>A0A2N3VIF8_9NOCA</name>
<comment type="caution">
    <text evidence="1">The sequence shown here is derived from an EMBL/GenBank/DDBJ whole genome shotgun (WGS) entry which is preliminary data.</text>
</comment>
<evidence type="ECO:0000313" key="2">
    <source>
        <dbReference type="Proteomes" id="UP000233766"/>
    </source>
</evidence>
<reference evidence="1 2" key="1">
    <citation type="submission" date="2017-12" db="EMBL/GenBank/DDBJ databases">
        <title>Sequencing the genomes of 1000 Actinobacteria strains.</title>
        <authorList>
            <person name="Klenk H.-P."/>
        </authorList>
    </citation>
    <scope>NUCLEOTIDE SEQUENCE [LARGE SCALE GENOMIC DNA]</scope>
    <source>
        <strain evidence="1 2">DSM 44489</strain>
    </source>
</reference>
<gene>
    <name evidence="1" type="ORF">ATK86_5859</name>
</gene>
<dbReference type="Proteomes" id="UP000233766">
    <property type="component" value="Unassembled WGS sequence"/>
</dbReference>
<evidence type="ECO:0000313" key="1">
    <source>
        <dbReference type="EMBL" id="PKV81394.1"/>
    </source>
</evidence>
<sequence>MAALSIRERDFVDACLASWTGISTNAPIPVRALGYADRDHFDDEVDRLRRATSAGAKLSEVDTARVLFLSELAFGSDLFGAGVEFRLVSSFPDDEGIAVLRTLQRRLYTRTGARSLFNPDLYAPRND</sequence>
<protein>
    <submittedName>
        <fullName evidence="1">Uncharacterized protein</fullName>
    </submittedName>
</protein>
<dbReference type="EMBL" id="PJMW01000002">
    <property type="protein sequence ID" value="PKV81394.1"/>
    <property type="molecule type" value="Genomic_DNA"/>
</dbReference>
<organism evidence="1 2">
    <name type="scientific">Nocardia fluminea</name>
    <dbReference type="NCBI Taxonomy" id="134984"/>
    <lineage>
        <taxon>Bacteria</taxon>
        <taxon>Bacillati</taxon>
        <taxon>Actinomycetota</taxon>
        <taxon>Actinomycetes</taxon>
        <taxon>Mycobacteriales</taxon>
        <taxon>Nocardiaceae</taxon>
        <taxon>Nocardia</taxon>
    </lineage>
</organism>
<accession>A0A2N3VIF8</accession>
<dbReference type="AlphaFoldDB" id="A0A2N3VIF8"/>
<keyword evidence="2" id="KW-1185">Reference proteome</keyword>
<proteinExistence type="predicted"/>